<feature type="transmembrane region" description="Helical" evidence="9">
    <location>
        <begin position="32"/>
        <end position="49"/>
    </location>
</feature>
<comment type="similarity">
    <text evidence="2">Belongs to the major facilitator superfamily. Sugar transporter (TC 2.A.1.1) family.</text>
</comment>
<sequence length="558" mass="60778">MPGAIAAIIDTKGHSAFMGGDLTNGGGIFRNIRVYCGGILGGVVGNAYFQKTFGLSDPSGKVDTKKNDAVSSNVVSVLQAGAFFGALFSAPISERFGRKWPLFIYTILFAVGAILTIVPSESNPERGLGEIYAGRVISGLGIGAITAVAPAFVSECSPKDVRGRITGLFQVMVASGIGVGLHFQNQAKIWRIAFGFQLVPAGIMALGLLTVKESPRYLVAIGRSKQAIVNLAYLRRAPPDSELVVVEMAEIEAAIKEEREARQNLGIKEAFLGKGNAIRFFIAFMMFLLQQWSGQNSVTYYAPQIFASVGYTGTKNSLLASGVLGQIIGSSQLWVRSHSFLKGIVKVVSVSTFVAFGIERYGRKRFLFGSSMGMGILFFIIGAILKTHPPPSPNANVAPLPPQEQAKPWQLCCIWKEFVMSLDGFRKEARPHLGPLPWVYVSEIFPTRTRHYGLSMASASQWLWNFVISKQTPIIKTQLGWKMFIMFGTVNIGALAVFSLRAVRLIPETKGVSLEEMDIFGAIDKQKRQDDITAQTFALQGQRPQEDSESNNSLDNKV</sequence>
<dbReference type="PROSITE" id="PS00216">
    <property type="entry name" value="SUGAR_TRANSPORT_1"/>
    <property type="match status" value="2"/>
</dbReference>
<dbReference type="PROSITE" id="PS00217">
    <property type="entry name" value="SUGAR_TRANSPORT_2"/>
    <property type="match status" value="1"/>
</dbReference>
<comment type="subcellular location">
    <subcellularLocation>
        <location evidence="1">Membrane</location>
        <topology evidence="1">Multi-pass membrane protein</topology>
    </subcellularLocation>
</comment>
<feature type="transmembrane region" description="Helical" evidence="9">
    <location>
        <begin position="132"/>
        <end position="153"/>
    </location>
</feature>
<dbReference type="InterPro" id="IPR036259">
    <property type="entry name" value="MFS_trans_sf"/>
</dbReference>
<evidence type="ECO:0000256" key="7">
    <source>
        <dbReference type="ARBA" id="ARBA00049119"/>
    </source>
</evidence>
<keyword evidence="4 9" id="KW-0812">Transmembrane</keyword>
<feature type="domain" description="Major facilitator superfamily (MFS) profile" evidence="10">
    <location>
        <begin position="1"/>
        <end position="506"/>
    </location>
</feature>
<feature type="transmembrane region" description="Helical" evidence="9">
    <location>
        <begin position="479"/>
        <end position="500"/>
    </location>
</feature>
<evidence type="ECO:0000259" key="10">
    <source>
        <dbReference type="PROSITE" id="PS50850"/>
    </source>
</evidence>
<evidence type="ECO:0000256" key="8">
    <source>
        <dbReference type="SAM" id="MobiDB-lite"/>
    </source>
</evidence>
<dbReference type="PROSITE" id="PS50850">
    <property type="entry name" value="MFS"/>
    <property type="match status" value="1"/>
</dbReference>
<evidence type="ECO:0000256" key="3">
    <source>
        <dbReference type="ARBA" id="ARBA00022448"/>
    </source>
</evidence>
<dbReference type="PRINTS" id="PR00171">
    <property type="entry name" value="SUGRTRNSPORT"/>
</dbReference>
<feature type="region of interest" description="Disordered" evidence="8">
    <location>
        <begin position="537"/>
        <end position="558"/>
    </location>
</feature>
<dbReference type="InterPro" id="IPR005828">
    <property type="entry name" value="MFS_sugar_transport-like"/>
</dbReference>
<dbReference type="OrthoDB" id="508119at2759"/>
<dbReference type="AlphaFoldDB" id="A0A8H5GAQ5"/>
<name>A0A8H5GAQ5_9AGAR</name>
<dbReference type="Proteomes" id="UP000518752">
    <property type="component" value="Unassembled WGS sequence"/>
</dbReference>
<protein>
    <recommendedName>
        <fullName evidence="10">Major facilitator superfamily (MFS) profile domain-containing protein</fullName>
    </recommendedName>
</protein>
<dbReference type="GO" id="GO:0016020">
    <property type="term" value="C:membrane"/>
    <property type="evidence" value="ECO:0007669"/>
    <property type="project" value="UniProtKB-SubCell"/>
</dbReference>
<comment type="catalytic activity">
    <reaction evidence="7">
        <text>myo-inositol(out) + H(+)(out) = myo-inositol(in) + H(+)(in)</text>
        <dbReference type="Rhea" id="RHEA:60364"/>
        <dbReference type="ChEBI" id="CHEBI:15378"/>
        <dbReference type="ChEBI" id="CHEBI:17268"/>
    </reaction>
</comment>
<keyword evidence="12" id="KW-1185">Reference proteome</keyword>
<dbReference type="Gene3D" id="1.20.1250.20">
    <property type="entry name" value="MFS general substrate transporter like domains"/>
    <property type="match status" value="1"/>
</dbReference>
<keyword evidence="6 9" id="KW-0472">Membrane</keyword>
<evidence type="ECO:0000313" key="12">
    <source>
        <dbReference type="Proteomes" id="UP000518752"/>
    </source>
</evidence>
<feature type="transmembrane region" description="Helical" evidence="9">
    <location>
        <begin position="69"/>
        <end position="90"/>
    </location>
</feature>
<dbReference type="GO" id="GO:0005351">
    <property type="term" value="F:carbohydrate:proton symporter activity"/>
    <property type="evidence" value="ECO:0007669"/>
    <property type="project" value="TreeGrafter"/>
</dbReference>
<accession>A0A8H5GAQ5</accession>
<evidence type="ECO:0000256" key="2">
    <source>
        <dbReference type="ARBA" id="ARBA00010992"/>
    </source>
</evidence>
<evidence type="ECO:0000313" key="11">
    <source>
        <dbReference type="EMBL" id="KAF5361376.1"/>
    </source>
</evidence>
<proteinExistence type="inferred from homology"/>
<dbReference type="PANTHER" id="PTHR48022:SF23">
    <property type="entry name" value="MAJOR FACILITATOR SUPERFAMILY (MFS) PROFILE DOMAIN-CONTAINING PROTEIN"/>
    <property type="match status" value="1"/>
</dbReference>
<reference evidence="11 12" key="1">
    <citation type="journal article" date="2020" name="ISME J.">
        <title>Uncovering the hidden diversity of litter-decomposition mechanisms in mushroom-forming fungi.</title>
        <authorList>
            <person name="Floudas D."/>
            <person name="Bentzer J."/>
            <person name="Ahren D."/>
            <person name="Johansson T."/>
            <person name="Persson P."/>
            <person name="Tunlid A."/>
        </authorList>
    </citation>
    <scope>NUCLEOTIDE SEQUENCE [LARGE SCALE GENOMIC DNA]</scope>
    <source>
        <strain evidence="11 12">CBS 406.79</strain>
    </source>
</reference>
<dbReference type="InterPro" id="IPR020846">
    <property type="entry name" value="MFS_dom"/>
</dbReference>
<dbReference type="EMBL" id="JAACJN010000206">
    <property type="protein sequence ID" value="KAF5361376.1"/>
    <property type="molecule type" value="Genomic_DNA"/>
</dbReference>
<dbReference type="InterPro" id="IPR003663">
    <property type="entry name" value="Sugar/inositol_transpt"/>
</dbReference>
<organism evidence="11 12">
    <name type="scientific">Collybiopsis confluens</name>
    <dbReference type="NCBI Taxonomy" id="2823264"/>
    <lineage>
        <taxon>Eukaryota</taxon>
        <taxon>Fungi</taxon>
        <taxon>Dikarya</taxon>
        <taxon>Basidiomycota</taxon>
        <taxon>Agaricomycotina</taxon>
        <taxon>Agaricomycetes</taxon>
        <taxon>Agaricomycetidae</taxon>
        <taxon>Agaricales</taxon>
        <taxon>Marasmiineae</taxon>
        <taxon>Omphalotaceae</taxon>
        <taxon>Collybiopsis</taxon>
    </lineage>
</organism>
<dbReference type="InterPro" id="IPR050360">
    <property type="entry name" value="MFS_Sugar_Transporters"/>
</dbReference>
<evidence type="ECO:0000256" key="5">
    <source>
        <dbReference type="ARBA" id="ARBA00022989"/>
    </source>
</evidence>
<dbReference type="PANTHER" id="PTHR48022">
    <property type="entry name" value="PLASTIDIC GLUCOSE TRANSPORTER 4"/>
    <property type="match status" value="1"/>
</dbReference>
<evidence type="ECO:0000256" key="9">
    <source>
        <dbReference type="SAM" id="Phobius"/>
    </source>
</evidence>
<comment type="caution">
    <text evidence="11">The sequence shown here is derived from an EMBL/GenBank/DDBJ whole genome shotgun (WGS) entry which is preliminary data.</text>
</comment>
<dbReference type="InterPro" id="IPR005829">
    <property type="entry name" value="Sugar_transporter_CS"/>
</dbReference>
<dbReference type="SUPFAM" id="SSF103473">
    <property type="entry name" value="MFS general substrate transporter"/>
    <property type="match status" value="1"/>
</dbReference>
<feature type="transmembrane region" description="Helical" evidence="9">
    <location>
        <begin position="189"/>
        <end position="211"/>
    </location>
</feature>
<feature type="transmembrane region" description="Helical" evidence="9">
    <location>
        <begin position="365"/>
        <end position="385"/>
    </location>
</feature>
<evidence type="ECO:0000256" key="1">
    <source>
        <dbReference type="ARBA" id="ARBA00004141"/>
    </source>
</evidence>
<keyword evidence="5 9" id="KW-1133">Transmembrane helix</keyword>
<gene>
    <name evidence="11" type="ORF">D9757_011350</name>
</gene>
<evidence type="ECO:0000256" key="4">
    <source>
        <dbReference type="ARBA" id="ARBA00022692"/>
    </source>
</evidence>
<dbReference type="Pfam" id="PF00083">
    <property type="entry name" value="Sugar_tr"/>
    <property type="match status" value="1"/>
</dbReference>
<keyword evidence="3" id="KW-0813">Transport</keyword>
<evidence type="ECO:0000256" key="6">
    <source>
        <dbReference type="ARBA" id="ARBA00023136"/>
    </source>
</evidence>
<feature type="transmembrane region" description="Helical" evidence="9">
    <location>
        <begin position="102"/>
        <end position="120"/>
    </location>
</feature>